<reference evidence="1 2" key="2">
    <citation type="journal article" date="2022" name="Mol. Ecol. Resour.">
        <title>The genomes of chicory, endive, great burdock and yacon provide insights into Asteraceae paleo-polyploidization history and plant inulin production.</title>
        <authorList>
            <person name="Fan W."/>
            <person name="Wang S."/>
            <person name="Wang H."/>
            <person name="Wang A."/>
            <person name="Jiang F."/>
            <person name="Liu H."/>
            <person name="Zhao H."/>
            <person name="Xu D."/>
            <person name="Zhang Y."/>
        </authorList>
    </citation>
    <scope>NUCLEOTIDE SEQUENCE [LARGE SCALE GENOMIC DNA]</scope>
    <source>
        <strain evidence="2">cv. Yunnan</strain>
        <tissue evidence="1">Leaves</tissue>
    </source>
</reference>
<gene>
    <name evidence="1" type="ORF">L1987_56490</name>
</gene>
<comment type="caution">
    <text evidence="1">The sequence shown here is derived from an EMBL/GenBank/DDBJ whole genome shotgun (WGS) entry which is preliminary data.</text>
</comment>
<sequence>MSEDVLLHFTSNSSNQSDQSLPSKIAKLEARMVGKTSAAVVSTLQVPAAQTLGTRSSVSSSVISAKFEANVAGAICAESLESSDSEEDDSNFLFPIVKVLFVAFKEGQSLYNQGLQNLVVDYLNWSLVSVAL</sequence>
<dbReference type="Proteomes" id="UP001056120">
    <property type="component" value="Linkage Group LG18"/>
</dbReference>
<evidence type="ECO:0000313" key="1">
    <source>
        <dbReference type="EMBL" id="KAI3756668.1"/>
    </source>
</evidence>
<dbReference type="EMBL" id="CM042035">
    <property type="protein sequence ID" value="KAI3756668.1"/>
    <property type="molecule type" value="Genomic_DNA"/>
</dbReference>
<proteinExistence type="predicted"/>
<evidence type="ECO:0000313" key="2">
    <source>
        <dbReference type="Proteomes" id="UP001056120"/>
    </source>
</evidence>
<organism evidence="1 2">
    <name type="scientific">Smallanthus sonchifolius</name>
    <dbReference type="NCBI Taxonomy" id="185202"/>
    <lineage>
        <taxon>Eukaryota</taxon>
        <taxon>Viridiplantae</taxon>
        <taxon>Streptophyta</taxon>
        <taxon>Embryophyta</taxon>
        <taxon>Tracheophyta</taxon>
        <taxon>Spermatophyta</taxon>
        <taxon>Magnoliopsida</taxon>
        <taxon>eudicotyledons</taxon>
        <taxon>Gunneridae</taxon>
        <taxon>Pentapetalae</taxon>
        <taxon>asterids</taxon>
        <taxon>campanulids</taxon>
        <taxon>Asterales</taxon>
        <taxon>Asteraceae</taxon>
        <taxon>Asteroideae</taxon>
        <taxon>Heliantheae alliance</taxon>
        <taxon>Millerieae</taxon>
        <taxon>Smallanthus</taxon>
    </lineage>
</organism>
<keyword evidence="2" id="KW-1185">Reference proteome</keyword>
<name>A0ACB9ECB8_9ASTR</name>
<reference evidence="2" key="1">
    <citation type="journal article" date="2022" name="Mol. Ecol. Resour.">
        <title>The genomes of chicory, endive, great burdock and yacon provide insights into Asteraceae palaeo-polyploidization history and plant inulin production.</title>
        <authorList>
            <person name="Fan W."/>
            <person name="Wang S."/>
            <person name="Wang H."/>
            <person name="Wang A."/>
            <person name="Jiang F."/>
            <person name="Liu H."/>
            <person name="Zhao H."/>
            <person name="Xu D."/>
            <person name="Zhang Y."/>
        </authorList>
    </citation>
    <scope>NUCLEOTIDE SEQUENCE [LARGE SCALE GENOMIC DNA]</scope>
    <source>
        <strain evidence="2">cv. Yunnan</strain>
    </source>
</reference>
<accession>A0ACB9ECB8</accession>
<protein>
    <submittedName>
        <fullName evidence="1">Uncharacterized protein</fullName>
    </submittedName>
</protein>